<name>A0A9P7DXE6_9AGAM</name>
<sequence>MMQGMEMEFLEWGFQEDPSKLGFYPPTWQTFLQTAKLEMQLQAVLATPVLESQEALNLAREVLDTVLWTYHEKKIKLKRELKKIVISIAKRAYNIFLQGSTMLLKSGDYLQLPDLSGGNFKNFMAQALKDACLKFYYSNSKKASKNMDKFHQTIPINAMLLVAAVLKGIISGFHETGTDKVPELTTEQCRAHFVNLRKSIDTLLDVLEHHKELEDMLEQWARIGMGDFNEYADASASDVEDVNIIL</sequence>
<accession>A0A9P7DXE6</accession>
<feature type="domain" description="DUF6532" evidence="1">
    <location>
        <begin position="75"/>
        <end position="202"/>
    </location>
</feature>
<dbReference type="InterPro" id="IPR045341">
    <property type="entry name" value="DUF6532"/>
</dbReference>
<comment type="caution">
    <text evidence="2">The sequence shown here is derived from an EMBL/GenBank/DDBJ whole genome shotgun (WGS) entry which is preliminary data.</text>
</comment>
<dbReference type="AlphaFoldDB" id="A0A9P7DXE6"/>
<keyword evidence="3" id="KW-1185">Reference proteome</keyword>
<protein>
    <recommendedName>
        <fullName evidence="1">DUF6532 domain-containing protein</fullName>
    </recommendedName>
</protein>
<organism evidence="2 3">
    <name type="scientific">Suillus subaureus</name>
    <dbReference type="NCBI Taxonomy" id="48587"/>
    <lineage>
        <taxon>Eukaryota</taxon>
        <taxon>Fungi</taxon>
        <taxon>Dikarya</taxon>
        <taxon>Basidiomycota</taxon>
        <taxon>Agaricomycotina</taxon>
        <taxon>Agaricomycetes</taxon>
        <taxon>Agaricomycetidae</taxon>
        <taxon>Boletales</taxon>
        <taxon>Suillineae</taxon>
        <taxon>Suillaceae</taxon>
        <taxon>Suillus</taxon>
    </lineage>
</organism>
<reference evidence="2" key="1">
    <citation type="journal article" date="2020" name="New Phytol.">
        <title>Comparative genomics reveals dynamic genome evolution in host specialist ectomycorrhizal fungi.</title>
        <authorList>
            <person name="Lofgren L.A."/>
            <person name="Nguyen N.H."/>
            <person name="Vilgalys R."/>
            <person name="Ruytinx J."/>
            <person name="Liao H.L."/>
            <person name="Branco S."/>
            <person name="Kuo A."/>
            <person name="LaButti K."/>
            <person name="Lipzen A."/>
            <person name="Andreopoulos W."/>
            <person name="Pangilinan J."/>
            <person name="Riley R."/>
            <person name="Hundley H."/>
            <person name="Na H."/>
            <person name="Barry K."/>
            <person name="Grigoriev I.V."/>
            <person name="Stajich J.E."/>
            <person name="Kennedy P.G."/>
        </authorList>
    </citation>
    <scope>NUCLEOTIDE SEQUENCE</scope>
    <source>
        <strain evidence="2">MN1</strain>
    </source>
</reference>
<dbReference type="GeneID" id="64627564"/>
<dbReference type="EMBL" id="JABBWG010000054">
    <property type="protein sequence ID" value="KAG1805322.1"/>
    <property type="molecule type" value="Genomic_DNA"/>
</dbReference>
<gene>
    <name evidence="2" type="ORF">BJ212DRAFT_1304107</name>
</gene>
<dbReference type="OrthoDB" id="2679038at2759"/>
<evidence type="ECO:0000313" key="2">
    <source>
        <dbReference type="EMBL" id="KAG1805322.1"/>
    </source>
</evidence>
<proteinExistence type="predicted"/>
<dbReference type="RefSeq" id="XP_041187181.1">
    <property type="nucleotide sequence ID" value="XM_041333547.1"/>
</dbReference>
<dbReference type="Proteomes" id="UP000807769">
    <property type="component" value="Unassembled WGS sequence"/>
</dbReference>
<evidence type="ECO:0000313" key="3">
    <source>
        <dbReference type="Proteomes" id="UP000807769"/>
    </source>
</evidence>
<dbReference type="Pfam" id="PF20149">
    <property type="entry name" value="DUF6532"/>
    <property type="match status" value="1"/>
</dbReference>
<evidence type="ECO:0000259" key="1">
    <source>
        <dbReference type="Pfam" id="PF20149"/>
    </source>
</evidence>